<gene>
    <name evidence="1" type="ORF">LNTAR_19967</name>
</gene>
<organism evidence="1 2">
    <name type="scientific">Lentisphaera araneosa HTCC2155</name>
    <dbReference type="NCBI Taxonomy" id="313628"/>
    <lineage>
        <taxon>Bacteria</taxon>
        <taxon>Pseudomonadati</taxon>
        <taxon>Lentisphaerota</taxon>
        <taxon>Lentisphaeria</taxon>
        <taxon>Lentisphaerales</taxon>
        <taxon>Lentisphaeraceae</taxon>
        <taxon>Lentisphaera</taxon>
    </lineage>
</organism>
<dbReference type="eggNOG" id="COG3119">
    <property type="taxonomic scope" value="Bacteria"/>
</dbReference>
<dbReference type="RefSeq" id="WP_007279869.1">
    <property type="nucleotide sequence ID" value="NZ_ABCK01000017.1"/>
</dbReference>
<dbReference type="STRING" id="313628.LNTAR_19967"/>
<name>A6DPT8_9BACT</name>
<comment type="caution">
    <text evidence="1">The sequence shown here is derived from an EMBL/GenBank/DDBJ whole genome shotgun (WGS) entry which is preliminary data.</text>
</comment>
<dbReference type="AlphaFoldDB" id="A6DPT8"/>
<proteinExistence type="predicted"/>
<dbReference type="PANTHER" id="PTHR43737">
    <property type="entry name" value="BLL7424 PROTEIN"/>
    <property type="match status" value="1"/>
</dbReference>
<sequence>MNKKTTLNRRSFLGASAGLMGANSLMGQSIADGTRNTNNPGGTRAPHFQAKAKRVIFLHMAGGPSHLEMFDYKPTLKKFDGKPCPQELLEGKKLAFAKGTPNMLGPQAEFKQYGQDGTWVSERLPYFSKIVDEVTMIKSMTTSQFNHAPAQILMHSGYQLLGRPSLGSWLSYGLGSENNNMPGFVVLTSGGKNPSAGKSVWGSGFLPSVYQGVKCRSTGEPVLFSKNPKHIDDILRKKTIGTINRLNKLQYDQHNDPETLTRMAQYEMANRMQQVAPQVMDLKQEPQYIRDLYGIQEGKASFANNCLLARRLIENDVRFVQLYDWGWDTHGNAKQTDLHNGFVDKCRDIDRPIYALLNDLKARGLLEDTLVVWGGEFGRTPFRENRGGKYGQWIGRDHSPNAFTMWMAGAGVKKGFNYGESDETGYNTGSDPVEVYDLQATILHLMGFDHERLTYPFQGRDFRLTDIFGRVIHKILA</sequence>
<protein>
    <recommendedName>
        <fullName evidence="3">Sulfatase</fullName>
    </recommendedName>
</protein>
<dbReference type="SUPFAM" id="SSF53649">
    <property type="entry name" value="Alkaline phosphatase-like"/>
    <property type="match status" value="1"/>
</dbReference>
<evidence type="ECO:0000313" key="1">
    <source>
        <dbReference type="EMBL" id="EDM26383.1"/>
    </source>
</evidence>
<dbReference type="InterPro" id="IPR006311">
    <property type="entry name" value="TAT_signal"/>
</dbReference>
<dbReference type="InterPro" id="IPR010869">
    <property type="entry name" value="DUF1501"/>
</dbReference>
<evidence type="ECO:0008006" key="3">
    <source>
        <dbReference type="Google" id="ProtNLM"/>
    </source>
</evidence>
<dbReference type="Pfam" id="PF07394">
    <property type="entry name" value="DUF1501"/>
    <property type="match status" value="1"/>
</dbReference>
<keyword evidence="2" id="KW-1185">Reference proteome</keyword>
<dbReference type="EMBL" id="ABCK01000017">
    <property type="protein sequence ID" value="EDM26383.1"/>
    <property type="molecule type" value="Genomic_DNA"/>
</dbReference>
<reference evidence="1 2" key="1">
    <citation type="journal article" date="2010" name="J. Bacteriol.">
        <title>Genome sequence of Lentisphaera araneosa HTCC2155T, the type species of the order Lentisphaerales in the phylum Lentisphaerae.</title>
        <authorList>
            <person name="Thrash J.C."/>
            <person name="Cho J.C."/>
            <person name="Vergin K.L."/>
            <person name="Morris R.M."/>
            <person name="Giovannoni S.J."/>
        </authorList>
    </citation>
    <scope>NUCLEOTIDE SEQUENCE [LARGE SCALE GENOMIC DNA]</scope>
    <source>
        <strain evidence="1 2">HTCC2155</strain>
    </source>
</reference>
<dbReference type="PROSITE" id="PS51318">
    <property type="entry name" value="TAT"/>
    <property type="match status" value="1"/>
</dbReference>
<dbReference type="Proteomes" id="UP000004947">
    <property type="component" value="Unassembled WGS sequence"/>
</dbReference>
<evidence type="ECO:0000313" key="2">
    <source>
        <dbReference type="Proteomes" id="UP000004947"/>
    </source>
</evidence>
<dbReference type="PANTHER" id="PTHR43737:SF1">
    <property type="entry name" value="DUF1501 DOMAIN-CONTAINING PROTEIN"/>
    <property type="match status" value="1"/>
</dbReference>
<dbReference type="InterPro" id="IPR017850">
    <property type="entry name" value="Alkaline_phosphatase_core_sf"/>
</dbReference>
<dbReference type="Gene3D" id="3.40.720.10">
    <property type="entry name" value="Alkaline Phosphatase, subunit A"/>
    <property type="match status" value="1"/>
</dbReference>
<accession>A6DPT8</accession>